<evidence type="ECO:0000313" key="2">
    <source>
        <dbReference type="EMBL" id="SNS14637.1"/>
    </source>
</evidence>
<reference evidence="3" key="1">
    <citation type="submission" date="2017-06" db="EMBL/GenBank/DDBJ databases">
        <authorList>
            <person name="Varghese N."/>
            <person name="Submissions S."/>
        </authorList>
    </citation>
    <scope>NUCLEOTIDE SEQUENCE [LARGE SCALE GENOMIC DNA]</scope>
    <source>
        <strain evidence="3">CIP 108523</strain>
    </source>
</reference>
<proteinExistence type="predicted"/>
<keyword evidence="1" id="KW-0732">Signal</keyword>
<sequence>MTVETWMLRLTALTLALSLPFAAHASSLKEYELAKMLQSVAQQSSVGTPRAINADILDQGYTVEGHTLVNHLSVQPRHAAQMRNNLDAVRAQLGKSVCNNGGFHKLLSEGAELRYEFTEYKTNRPIVRETFDKADCGL</sequence>
<evidence type="ECO:0000313" key="3">
    <source>
        <dbReference type="Proteomes" id="UP000242915"/>
    </source>
</evidence>
<name>A0A239C2Z2_9PSED</name>
<dbReference type="InterPro" id="IPR025203">
    <property type="entry name" value="QSregVF"/>
</dbReference>
<dbReference type="EMBL" id="FZOG01000002">
    <property type="protein sequence ID" value="SNS14637.1"/>
    <property type="molecule type" value="Genomic_DNA"/>
</dbReference>
<protein>
    <submittedName>
        <fullName evidence="2">Putative quorum-sensing-regulated virulence factor</fullName>
    </submittedName>
</protein>
<keyword evidence="3" id="KW-1185">Reference proteome</keyword>
<gene>
    <name evidence="2" type="ORF">SAMN05216255_1483</name>
</gene>
<feature type="chain" id="PRO_5013325927" evidence="1">
    <location>
        <begin position="26"/>
        <end position="138"/>
    </location>
</feature>
<organism evidence="2 3">
    <name type="scientific">Pseudomonas segetis</name>
    <dbReference type="NCBI Taxonomy" id="298908"/>
    <lineage>
        <taxon>Bacteria</taxon>
        <taxon>Pseudomonadati</taxon>
        <taxon>Pseudomonadota</taxon>
        <taxon>Gammaproteobacteria</taxon>
        <taxon>Pseudomonadales</taxon>
        <taxon>Pseudomonadaceae</taxon>
        <taxon>Pseudomonas</taxon>
    </lineage>
</organism>
<dbReference type="Proteomes" id="UP000242915">
    <property type="component" value="Unassembled WGS sequence"/>
</dbReference>
<dbReference type="Pfam" id="PF13652">
    <property type="entry name" value="QSregVF"/>
    <property type="match status" value="1"/>
</dbReference>
<dbReference type="AlphaFoldDB" id="A0A239C2Z2"/>
<evidence type="ECO:0000256" key="1">
    <source>
        <dbReference type="SAM" id="SignalP"/>
    </source>
</evidence>
<dbReference type="Gene3D" id="3.30.300.250">
    <property type="match status" value="1"/>
</dbReference>
<feature type="signal peptide" evidence="1">
    <location>
        <begin position="1"/>
        <end position="25"/>
    </location>
</feature>
<accession>A0A239C2Z2</accession>